<evidence type="ECO:0000256" key="12">
    <source>
        <dbReference type="ARBA" id="ARBA00034078"/>
    </source>
</evidence>
<keyword evidence="7" id="KW-0001">2Fe-2S</keyword>
<dbReference type="SMART" id="SM00876">
    <property type="entry name" value="BATS"/>
    <property type="match status" value="1"/>
</dbReference>
<dbReference type="NCBIfam" id="TIGR03957">
    <property type="entry name" value="rSAM_HmdB"/>
    <property type="match status" value="1"/>
</dbReference>
<dbReference type="SUPFAM" id="SSF102114">
    <property type="entry name" value="Radical SAM enzymes"/>
    <property type="match status" value="1"/>
</dbReference>
<keyword evidence="8 13" id="KW-0479">Metal-binding</keyword>
<dbReference type="EC" id="2.8.1.6" evidence="3"/>
<keyword evidence="6 13" id="KW-0949">S-adenosyl-L-methionine</keyword>
<evidence type="ECO:0000256" key="3">
    <source>
        <dbReference type="ARBA" id="ARBA00012236"/>
    </source>
</evidence>
<dbReference type="InterPro" id="IPR023858">
    <property type="entry name" value="HcgA-like"/>
</dbReference>
<proteinExistence type="inferred from homology"/>
<feature type="domain" description="Radical SAM core" evidence="14">
    <location>
        <begin position="48"/>
        <end position="272"/>
    </location>
</feature>
<evidence type="ECO:0000256" key="5">
    <source>
        <dbReference type="ARBA" id="ARBA00022679"/>
    </source>
</evidence>
<keyword evidence="10 13" id="KW-0408">Iron</keyword>
<sequence>MIDEILKKAVNNKKISDDEFLQLLKINKEEDLKKLCETAVSIRNKHSKLIKLTSTVHITNKCTIQPRCKYCGFAPKTSTEGYYESFYKTDEEILKAAISIEEAGIPRVSCSGGYGYKGKQAVNATEIVKSNTSLEILVNVGGDLTEKSINKLADLNADTVCCNLETINEDVFNFVKPGETLNDRIETCQGVSDAGIELSSGLLVGLGESLEDRIAHLRYLNNFETLGEIPIMGFNPYKDTPMANHPPSPLEEQLKIMAVTRIMYPEIRITVPTPTIGPKNVEYSLNAGANNLATVIADNYPLEVKGVGSPVCGNYDDVVSVINKLGLTPQTI</sequence>
<dbReference type="GO" id="GO:0051539">
    <property type="term" value="F:4 iron, 4 sulfur cluster binding"/>
    <property type="evidence" value="ECO:0007669"/>
    <property type="project" value="UniProtKB-KW"/>
</dbReference>
<dbReference type="Pfam" id="PF04055">
    <property type="entry name" value="Radical_SAM"/>
    <property type="match status" value="1"/>
</dbReference>
<dbReference type="Gene3D" id="3.20.20.70">
    <property type="entry name" value="Aldolase class I"/>
    <property type="match status" value="1"/>
</dbReference>
<evidence type="ECO:0000256" key="2">
    <source>
        <dbReference type="ARBA" id="ARBA00010765"/>
    </source>
</evidence>
<keyword evidence="5" id="KW-0808">Transferase</keyword>
<evidence type="ECO:0000259" key="14">
    <source>
        <dbReference type="PROSITE" id="PS51918"/>
    </source>
</evidence>
<reference evidence="15 16" key="1">
    <citation type="submission" date="2016-10" db="EMBL/GenBank/DDBJ databases">
        <authorList>
            <person name="Varghese N."/>
        </authorList>
    </citation>
    <scope>NUCLEOTIDE SEQUENCE [LARGE SCALE GENOMIC DNA]</scope>
    <source>
        <strain evidence="15 16">KB11</strain>
    </source>
</reference>
<evidence type="ECO:0000256" key="13">
    <source>
        <dbReference type="PIRSR" id="PIRSR001619-1"/>
    </source>
</evidence>
<dbReference type="EMBL" id="CP017803">
    <property type="protein sequence ID" value="ATZ59123.1"/>
    <property type="molecule type" value="Genomic_DNA"/>
</dbReference>
<dbReference type="UniPathway" id="UPA00078">
    <property type="reaction ID" value="UER00162"/>
</dbReference>
<feature type="binding site" evidence="13">
    <location>
        <position position="71"/>
    </location>
    <ligand>
        <name>[4Fe-4S] cluster</name>
        <dbReference type="ChEBI" id="CHEBI:49883"/>
        <note>4Fe-4S-S-AdoMet</note>
    </ligand>
</feature>
<organism evidence="15 16">
    <name type="scientific">Methanobrevibacter smithii</name>
    <dbReference type="NCBI Taxonomy" id="2173"/>
    <lineage>
        <taxon>Archaea</taxon>
        <taxon>Methanobacteriati</taxon>
        <taxon>Methanobacteriota</taxon>
        <taxon>Methanomada group</taxon>
        <taxon>Methanobacteria</taxon>
        <taxon>Methanobacteriales</taxon>
        <taxon>Methanobacteriaceae</taxon>
        <taxon>Methanobrevibacter</taxon>
    </lineage>
</organism>
<evidence type="ECO:0000256" key="11">
    <source>
        <dbReference type="ARBA" id="ARBA00023014"/>
    </source>
</evidence>
<gene>
    <name evidence="15" type="ORF">BK798_01185</name>
</gene>
<dbReference type="InterPro" id="IPR013785">
    <property type="entry name" value="Aldolase_TIM"/>
</dbReference>
<dbReference type="InterPro" id="IPR007197">
    <property type="entry name" value="rSAM"/>
</dbReference>
<evidence type="ECO:0000313" key="16">
    <source>
        <dbReference type="Proteomes" id="UP000232133"/>
    </source>
</evidence>
<dbReference type="RefSeq" id="WP_004032327.1">
    <property type="nucleotide sequence ID" value="NZ_AP025586.1"/>
</dbReference>
<comment type="pathway">
    <text evidence="1">Cofactor biosynthesis; biotin biosynthesis; biotin from 7,8-diaminononanoate: step 2/2.</text>
</comment>
<dbReference type="PIRSF" id="PIRSF001619">
    <property type="entry name" value="Biotin_synth"/>
    <property type="match status" value="1"/>
</dbReference>
<dbReference type="AlphaFoldDB" id="A0A2H4U4T3"/>
<dbReference type="Proteomes" id="UP000232133">
    <property type="component" value="Chromosome"/>
</dbReference>
<dbReference type="GO" id="GO:0009102">
    <property type="term" value="P:biotin biosynthetic process"/>
    <property type="evidence" value="ECO:0007669"/>
    <property type="project" value="UniProtKB-UniPathway"/>
</dbReference>
<dbReference type="InterPro" id="IPR010722">
    <property type="entry name" value="BATS_dom"/>
</dbReference>
<dbReference type="GO" id="GO:0051537">
    <property type="term" value="F:2 iron, 2 sulfur cluster binding"/>
    <property type="evidence" value="ECO:0007669"/>
    <property type="project" value="UniProtKB-KW"/>
</dbReference>
<keyword evidence="9" id="KW-0093">Biotin biosynthesis</keyword>
<feature type="binding site" evidence="13">
    <location>
        <position position="68"/>
    </location>
    <ligand>
        <name>[4Fe-4S] cluster</name>
        <dbReference type="ChEBI" id="CHEBI:49883"/>
        <note>4Fe-4S-S-AdoMet</note>
    </ligand>
</feature>
<dbReference type="Pfam" id="PF06968">
    <property type="entry name" value="BATS"/>
    <property type="match status" value="1"/>
</dbReference>
<name>A0A2H4U4T3_METSM</name>
<dbReference type="InterPro" id="IPR024177">
    <property type="entry name" value="Biotin_synthase"/>
</dbReference>
<protein>
    <recommendedName>
        <fullName evidence="3">biotin synthase</fullName>
        <ecNumber evidence="3">2.8.1.6</ecNumber>
    </recommendedName>
</protein>
<evidence type="ECO:0000313" key="15">
    <source>
        <dbReference type="EMBL" id="ATZ59123.1"/>
    </source>
</evidence>
<keyword evidence="11 13" id="KW-0411">Iron-sulfur</keyword>
<evidence type="ECO:0000256" key="9">
    <source>
        <dbReference type="ARBA" id="ARBA00022756"/>
    </source>
</evidence>
<dbReference type="PANTHER" id="PTHR22976:SF2">
    <property type="entry name" value="BIOTIN SYNTHASE, MITOCHONDRIAL"/>
    <property type="match status" value="1"/>
</dbReference>
<dbReference type="GO" id="GO:0046872">
    <property type="term" value="F:metal ion binding"/>
    <property type="evidence" value="ECO:0007669"/>
    <property type="project" value="UniProtKB-KW"/>
</dbReference>
<dbReference type="SFLD" id="SFLDS00029">
    <property type="entry name" value="Radical_SAM"/>
    <property type="match status" value="1"/>
</dbReference>
<evidence type="ECO:0000256" key="7">
    <source>
        <dbReference type="ARBA" id="ARBA00022714"/>
    </source>
</evidence>
<dbReference type="SMART" id="SM00729">
    <property type="entry name" value="Elp3"/>
    <property type="match status" value="1"/>
</dbReference>
<dbReference type="InterPro" id="IPR006638">
    <property type="entry name" value="Elp3/MiaA/NifB-like_rSAM"/>
</dbReference>
<feature type="binding site" evidence="13">
    <location>
        <position position="62"/>
    </location>
    <ligand>
        <name>[4Fe-4S] cluster</name>
        <dbReference type="ChEBI" id="CHEBI:49883"/>
        <note>4Fe-4S-S-AdoMet</note>
    </ligand>
</feature>
<evidence type="ECO:0000256" key="6">
    <source>
        <dbReference type="ARBA" id="ARBA00022691"/>
    </source>
</evidence>
<evidence type="ECO:0000256" key="1">
    <source>
        <dbReference type="ARBA" id="ARBA00004942"/>
    </source>
</evidence>
<comment type="cofactor">
    <cofactor evidence="13">
        <name>[4Fe-4S] cluster</name>
        <dbReference type="ChEBI" id="CHEBI:49883"/>
    </cofactor>
    <text evidence="13">Binds 1 [4Fe-4S] cluster. The cluster is coordinated with 3 cysteines and an exchangeable S-adenosyl-L-methionine.</text>
</comment>
<comment type="cofactor">
    <cofactor evidence="12">
        <name>[2Fe-2S] cluster</name>
        <dbReference type="ChEBI" id="CHEBI:190135"/>
    </cofactor>
</comment>
<dbReference type="SFLD" id="SFLDG01060">
    <property type="entry name" value="BATS_domain_containing"/>
    <property type="match status" value="1"/>
</dbReference>
<evidence type="ECO:0000256" key="8">
    <source>
        <dbReference type="ARBA" id="ARBA00022723"/>
    </source>
</evidence>
<comment type="similarity">
    <text evidence="2">Belongs to the radical SAM superfamily. Biotin synthase family.</text>
</comment>
<accession>A0A2H4U4T3</accession>
<evidence type="ECO:0000256" key="10">
    <source>
        <dbReference type="ARBA" id="ARBA00023004"/>
    </source>
</evidence>
<dbReference type="SFLD" id="SFLDF00330">
    <property type="entry name" value="HMD_cofactor_maturase_(HmdB-li"/>
    <property type="match status" value="1"/>
</dbReference>
<evidence type="ECO:0000256" key="4">
    <source>
        <dbReference type="ARBA" id="ARBA00022485"/>
    </source>
</evidence>
<keyword evidence="4 13" id="KW-0004">4Fe-4S</keyword>
<dbReference type="InterPro" id="IPR002684">
    <property type="entry name" value="Biotin_synth/BioAB"/>
</dbReference>
<dbReference type="GO" id="GO:0004076">
    <property type="term" value="F:biotin synthase activity"/>
    <property type="evidence" value="ECO:0007669"/>
    <property type="project" value="UniProtKB-EC"/>
</dbReference>
<dbReference type="PROSITE" id="PS51918">
    <property type="entry name" value="RADICAL_SAM"/>
    <property type="match status" value="1"/>
</dbReference>
<dbReference type="SFLD" id="SFLDG01279">
    <property type="entry name" value="HMD_cofactor_maturase_(HmdB-li"/>
    <property type="match status" value="1"/>
</dbReference>
<dbReference type="GeneID" id="71694675"/>
<dbReference type="CDD" id="cd01335">
    <property type="entry name" value="Radical_SAM"/>
    <property type="match status" value="1"/>
</dbReference>
<dbReference type="InterPro" id="IPR058240">
    <property type="entry name" value="rSAM_sf"/>
</dbReference>
<dbReference type="PANTHER" id="PTHR22976">
    <property type="entry name" value="BIOTIN SYNTHASE"/>
    <property type="match status" value="1"/>
</dbReference>